<dbReference type="EMBL" id="AQQO01000043">
    <property type="protein sequence ID" value="EON89167.1"/>
    <property type="molecule type" value="Genomic_DNA"/>
</dbReference>
<dbReference type="PRINTS" id="PR01006">
    <property type="entry name" value="FLGHOOKFLIE"/>
</dbReference>
<keyword evidence="4 5" id="KW-0975">Bacterial flagellum</keyword>
<dbReference type="GO" id="GO:0005198">
    <property type="term" value="F:structural molecule activity"/>
    <property type="evidence" value="ECO:0007669"/>
    <property type="project" value="UniProtKB-UniRule"/>
</dbReference>
<dbReference type="STRING" id="703.SAMEA2665130_00021"/>
<accession>R8AS49</accession>
<proteinExistence type="inferred from homology"/>
<evidence type="ECO:0000313" key="6">
    <source>
        <dbReference type="EMBL" id="EON89167.1"/>
    </source>
</evidence>
<dbReference type="Pfam" id="PF02049">
    <property type="entry name" value="FliE"/>
    <property type="match status" value="1"/>
</dbReference>
<evidence type="ECO:0000256" key="2">
    <source>
        <dbReference type="ARBA" id="ARBA00009272"/>
    </source>
</evidence>
<dbReference type="InterPro" id="IPR001624">
    <property type="entry name" value="FliE"/>
</dbReference>
<dbReference type="AlphaFoldDB" id="R8AS49"/>
<gene>
    <name evidence="5" type="primary">fliE</name>
    <name evidence="6" type="ORF">PLESHI_06789</name>
</gene>
<dbReference type="GO" id="GO:0003774">
    <property type="term" value="F:cytoskeletal motor activity"/>
    <property type="evidence" value="ECO:0007669"/>
    <property type="project" value="InterPro"/>
</dbReference>
<protein>
    <recommendedName>
        <fullName evidence="3 5">Flagellar hook-basal body complex protein FliE</fullName>
    </recommendedName>
</protein>
<comment type="caution">
    <text evidence="6">The sequence shown here is derived from an EMBL/GenBank/DDBJ whole genome shotgun (WGS) entry which is preliminary data.</text>
</comment>
<organism evidence="6 7">
    <name type="scientific">Plesiomonas shigelloides 302-73</name>
    <dbReference type="NCBI Taxonomy" id="1315976"/>
    <lineage>
        <taxon>Bacteria</taxon>
        <taxon>Pseudomonadati</taxon>
        <taxon>Pseudomonadota</taxon>
        <taxon>Gammaproteobacteria</taxon>
        <taxon>Enterobacterales</taxon>
        <taxon>Enterobacteriaceae</taxon>
        <taxon>Plesiomonas</taxon>
    </lineage>
</organism>
<evidence type="ECO:0000256" key="3">
    <source>
        <dbReference type="ARBA" id="ARBA00018024"/>
    </source>
</evidence>
<comment type="subcellular location">
    <subcellularLocation>
        <location evidence="1 5">Bacterial flagellum basal body</location>
    </subcellularLocation>
</comment>
<dbReference type="GeneID" id="69704865"/>
<dbReference type="NCBIfam" id="TIGR00205">
    <property type="entry name" value="fliE"/>
    <property type="match status" value="1"/>
</dbReference>
<evidence type="ECO:0000256" key="5">
    <source>
        <dbReference type="HAMAP-Rule" id="MF_00724"/>
    </source>
</evidence>
<dbReference type="HOGENOM" id="CLU_147249_1_0_6"/>
<evidence type="ECO:0000313" key="7">
    <source>
        <dbReference type="Proteomes" id="UP000014012"/>
    </source>
</evidence>
<dbReference type="HAMAP" id="MF_00724">
    <property type="entry name" value="FliE"/>
    <property type="match status" value="1"/>
</dbReference>
<comment type="similarity">
    <text evidence="2 5">Belongs to the FliE family.</text>
</comment>
<evidence type="ECO:0000256" key="4">
    <source>
        <dbReference type="ARBA" id="ARBA00023143"/>
    </source>
</evidence>
<dbReference type="PATRIC" id="fig|1315976.3.peg.1332"/>
<name>R8AS49_PLESH</name>
<dbReference type="PANTHER" id="PTHR34653:SF1">
    <property type="entry name" value="FLAGELLAR HOOK-BASAL BODY COMPLEX PROTEIN FLIE"/>
    <property type="match status" value="1"/>
</dbReference>
<reference evidence="6 7" key="1">
    <citation type="journal article" date="2013" name="Genome Announc.">
        <title>Genome Sequence of Plesiomonas shigelloides Strain 302-73 (Serotype O1).</title>
        <authorList>
            <person name="Pique N."/>
            <person name="Aquilini E."/>
            <person name="Alioto T."/>
            <person name="Minana-Galbis D."/>
            <person name="Tomas J.M."/>
        </authorList>
    </citation>
    <scope>NUCLEOTIDE SEQUENCE [LARGE SCALE GENOMIC DNA]</scope>
    <source>
        <strain evidence="6 7">302-73</strain>
    </source>
</reference>
<sequence length="115" mass="12120">MYHTAPGMQYTLAQMEAVKSQIGVGSSTEMVAANPLTASGAQVPSFRAALTQAVDRVDTLSKTAKDMMTAVDTGASQDLVGAMVASQKASLSFTALVQVRQKLMTAYDDVMKMPV</sequence>
<dbReference type="GO" id="GO:0009425">
    <property type="term" value="C:bacterial-type flagellum basal body"/>
    <property type="evidence" value="ECO:0007669"/>
    <property type="project" value="UniProtKB-SubCell"/>
</dbReference>
<evidence type="ECO:0000256" key="1">
    <source>
        <dbReference type="ARBA" id="ARBA00004117"/>
    </source>
</evidence>
<keyword evidence="7" id="KW-1185">Reference proteome</keyword>
<dbReference type="PANTHER" id="PTHR34653">
    <property type="match status" value="1"/>
</dbReference>
<dbReference type="RefSeq" id="WP_010862982.1">
    <property type="nucleotide sequence ID" value="NZ_KB944507.1"/>
</dbReference>
<dbReference type="GO" id="GO:0071973">
    <property type="term" value="P:bacterial-type flagellum-dependent cell motility"/>
    <property type="evidence" value="ECO:0007669"/>
    <property type="project" value="InterPro"/>
</dbReference>
<dbReference type="Proteomes" id="UP000014012">
    <property type="component" value="Unassembled WGS sequence"/>
</dbReference>